<dbReference type="OrthoDB" id="19906at2"/>
<feature type="transmembrane region" description="Helical" evidence="13">
    <location>
        <begin position="84"/>
        <end position="106"/>
    </location>
</feature>
<keyword evidence="5" id="KW-0276">Fatty acid metabolism</keyword>
<dbReference type="InterPro" id="IPR005804">
    <property type="entry name" value="FA_desaturase_dom"/>
</dbReference>
<dbReference type="Pfam" id="PF00487">
    <property type="entry name" value="FA_desaturase"/>
    <property type="match status" value="1"/>
</dbReference>
<keyword evidence="7" id="KW-0560">Oxidoreductase</keyword>
<evidence type="ECO:0000256" key="11">
    <source>
        <dbReference type="ARBA" id="ARBA00023160"/>
    </source>
</evidence>
<evidence type="ECO:0000256" key="1">
    <source>
        <dbReference type="ARBA" id="ARBA00004141"/>
    </source>
</evidence>
<keyword evidence="8" id="KW-0408">Iron</keyword>
<dbReference type="RefSeq" id="WP_145288398.1">
    <property type="nucleotide sequence ID" value="NZ_CP036291.1"/>
</dbReference>
<comment type="similarity">
    <text evidence="2">Belongs to the fatty acid desaturase type 2 family.</text>
</comment>
<feature type="transmembrane region" description="Helical" evidence="13">
    <location>
        <begin position="208"/>
        <end position="229"/>
    </location>
</feature>
<reference evidence="15 16" key="1">
    <citation type="submission" date="2019-02" db="EMBL/GenBank/DDBJ databases">
        <title>Deep-cultivation of Planctomycetes and their phenomic and genomic characterization uncovers novel biology.</title>
        <authorList>
            <person name="Wiegand S."/>
            <person name="Jogler M."/>
            <person name="Boedeker C."/>
            <person name="Pinto D."/>
            <person name="Vollmers J."/>
            <person name="Rivas-Marin E."/>
            <person name="Kohn T."/>
            <person name="Peeters S.H."/>
            <person name="Heuer A."/>
            <person name="Rast P."/>
            <person name="Oberbeckmann S."/>
            <person name="Bunk B."/>
            <person name="Jeske O."/>
            <person name="Meyerdierks A."/>
            <person name="Storesund J.E."/>
            <person name="Kallscheuer N."/>
            <person name="Luecker S."/>
            <person name="Lage O.M."/>
            <person name="Pohl T."/>
            <person name="Merkel B.J."/>
            <person name="Hornburger P."/>
            <person name="Mueller R.-W."/>
            <person name="Bruemmer F."/>
            <person name="Labrenz M."/>
            <person name="Spormann A.M."/>
            <person name="Op den Camp H."/>
            <person name="Overmann J."/>
            <person name="Amann R."/>
            <person name="Jetten M.S.M."/>
            <person name="Mascher T."/>
            <person name="Medema M.H."/>
            <person name="Devos D.P."/>
            <person name="Kaster A.-K."/>
            <person name="Ovreas L."/>
            <person name="Rohde M."/>
            <person name="Galperin M.Y."/>
            <person name="Jogler C."/>
        </authorList>
    </citation>
    <scope>NUCLEOTIDE SEQUENCE [LARGE SCALE GENOMIC DNA]</scope>
    <source>
        <strain evidence="15 16">Pla175</strain>
    </source>
</reference>
<dbReference type="GO" id="GO:0016717">
    <property type="term" value="F:oxidoreductase activity, acting on paired donors, with oxidation of a pair of donors resulting in the reduction of molecular oxygen to two molecules of water"/>
    <property type="evidence" value="ECO:0007669"/>
    <property type="project" value="InterPro"/>
</dbReference>
<protein>
    <submittedName>
        <fullName evidence="15">Fatty acid desaturase</fullName>
    </submittedName>
</protein>
<keyword evidence="9" id="KW-0443">Lipid metabolism</keyword>
<feature type="transmembrane region" description="Helical" evidence="13">
    <location>
        <begin position="241"/>
        <end position="262"/>
    </location>
</feature>
<feature type="region of interest" description="Disordered" evidence="12">
    <location>
        <begin position="29"/>
        <end position="49"/>
    </location>
</feature>
<evidence type="ECO:0000256" key="9">
    <source>
        <dbReference type="ARBA" id="ARBA00023098"/>
    </source>
</evidence>
<keyword evidence="6 13" id="KW-1133">Transmembrane helix</keyword>
<feature type="transmembrane region" description="Helical" evidence="13">
    <location>
        <begin position="59"/>
        <end position="78"/>
    </location>
</feature>
<evidence type="ECO:0000256" key="10">
    <source>
        <dbReference type="ARBA" id="ARBA00023136"/>
    </source>
</evidence>
<dbReference type="KEGG" id="pnd:Pla175_36640"/>
<keyword evidence="4 13" id="KW-0812">Transmembrane</keyword>
<evidence type="ECO:0000256" key="7">
    <source>
        <dbReference type="ARBA" id="ARBA00023002"/>
    </source>
</evidence>
<dbReference type="AlphaFoldDB" id="A0A518DFQ3"/>
<dbReference type="InterPro" id="IPR015876">
    <property type="entry name" value="Acyl-CoA_DS"/>
</dbReference>
<sequence>MPTSPSVDEPRSPGDTSSVAVKSIAVPEAPVDSWDLPPQEDGRKPGQLRRPPTVMNKMFLVYLNAFIALHLLSLLAFFPYFFSWAGVIACVLGYYLIGAVGINLCYHRQLTHRSLITPKWLEHTMAICGVCCLQDAPARWVAIHRIHHRHSDNEEDPHSPMVSFLWGHVEWLVWQNKYFGTSDFYDRYARDLLKDPFYMKLERNLMWFWVYAAHAVAFYVLGFLGGWAWSGTVAEGVRMGWSMFIWGVCLRTVLVWHVTWSVNSLSHLFGYRNYDTRDQSTNNWLVALLTSGEGWHNNHHAHPRCAAHGHRWWELDFTYWTIRFLESVGLAKEVVHQNRNRTS</sequence>
<feature type="domain" description="Fatty acid desaturase" evidence="14">
    <location>
        <begin position="84"/>
        <end position="322"/>
    </location>
</feature>
<evidence type="ECO:0000256" key="6">
    <source>
        <dbReference type="ARBA" id="ARBA00022989"/>
    </source>
</evidence>
<dbReference type="EMBL" id="CP036291">
    <property type="protein sequence ID" value="QDU90262.1"/>
    <property type="molecule type" value="Genomic_DNA"/>
</dbReference>
<dbReference type="PANTHER" id="PTHR11351">
    <property type="entry name" value="ACYL-COA DESATURASE"/>
    <property type="match status" value="1"/>
</dbReference>
<dbReference type="GO" id="GO:0016020">
    <property type="term" value="C:membrane"/>
    <property type="evidence" value="ECO:0007669"/>
    <property type="project" value="UniProtKB-SubCell"/>
</dbReference>
<dbReference type="GO" id="GO:0006633">
    <property type="term" value="P:fatty acid biosynthetic process"/>
    <property type="evidence" value="ECO:0007669"/>
    <property type="project" value="UniProtKB-KW"/>
</dbReference>
<evidence type="ECO:0000256" key="13">
    <source>
        <dbReference type="SAM" id="Phobius"/>
    </source>
</evidence>
<proteinExistence type="inferred from homology"/>
<keyword evidence="10 13" id="KW-0472">Membrane</keyword>
<keyword evidence="11" id="KW-0275">Fatty acid biosynthesis</keyword>
<organism evidence="15 16">
    <name type="scientific">Pirellulimonas nuda</name>
    <dbReference type="NCBI Taxonomy" id="2528009"/>
    <lineage>
        <taxon>Bacteria</taxon>
        <taxon>Pseudomonadati</taxon>
        <taxon>Planctomycetota</taxon>
        <taxon>Planctomycetia</taxon>
        <taxon>Pirellulales</taxon>
        <taxon>Lacipirellulaceae</taxon>
        <taxon>Pirellulimonas</taxon>
    </lineage>
</organism>
<dbReference type="PRINTS" id="PR00075">
    <property type="entry name" value="FACDDSATRASE"/>
</dbReference>
<evidence type="ECO:0000313" key="15">
    <source>
        <dbReference type="EMBL" id="QDU90262.1"/>
    </source>
</evidence>
<gene>
    <name evidence="15" type="ORF">Pla175_36640</name>
</gene>
<evidence type="ECO:0000313" key="16">
    <source>
        <dbReference type="Proteomes" id="UP000317429"/>
    </source>
</evidence>
<dbReference type="Proteomes" id="UP000317429">
    <property type="component" value="Chromosome"/>
</dbReference>
<evidence type="ECO:0000256" key="4">
    <source>
        <dbReference type="ARBA" id="ARBA00022692"/>
    </source>
</evidence>
<name>A0A518DFQ3_9BACT</name>
<evidence type="ECO:0000256" key="8">
    <source>
        <dbReference type="ARBA" id="ARBA00023004"/>
    </source>
</evidence>
<dbReference type="CDD" id="cd03505">
    <property type="entry name" value="Delta9-FADS-like"/>
    <property type="match status" value="1"/>
</dbReference>
<evidence type="ECO:0000256" key="2">
    <source>
        <dbReference type="ARBA" id="ARBA00008749"/>
    </source>
</evidence>
<comment type="subcellular location">
    <subcellularLocation>
        <location evidence="1">Membrane</location>
        <topology evidence="1">Multi-pass membrane protein</topology>
    </subcellularLocation>
</comment>
<evidence type="ECO:0000259" key="14">
    <source>
        <dbReference type="Pfam" id="PF00487"/>
    </source>
</evidence>
<evidence type="ECO:0000256" key="5">
    <source>
        <dbReference type="ARBA" id="ARBA00022832"/>
    </source>
</evidence>
<keyword evidence="16" id="KW-1185">Reference proteome</keyword>
<accession>A0A518DFQ3</accession>
<keyword evidence="3" id="KW-0444">Lipid biosynthesis</keyword>
<evidence type="ECO:0000256" key="12">
    <source>
        <dbReference type="SAM" id="MobiDB-lite"/>
    </source>
</evidence>
<evidence type="ECO:0000256" key="3">
    <source>
        <dbReference type="ARBA" id="ARBA00022516"/>
    </source>
</evidence>
<dbReference type="PANTHER" id="PTHR11351:SF31">
    <property type="entry name" value="DESATURASE 1, ISOFORM A-RELATED"/>
    <property type="match status" value="1"/>
</dbReference>